<proteinExistence type="inferred from homology"/>
<evidence type="ECO:0000256" key="9">
    <source>
        <dbReference type="ARBA" id="ARBA00023288"/>
    </source>
</evidence>
<dbReference type="Gene3D" id="2.30.180.10">
    <property type="entry name" value="FAS1 domain"/>
    <property type="match status" value="1"/>
</dbReference>
<comment type="function">
    <text evidence="10">May be a cell surface adhesion protein.</text>
</comment>
<dbReference type="InterPro" id="IPR036378">
    <property type="entry name" value="FAS1_dom_sf"/>
</dbReference>
<evidence type="ECO:0000256" key="4">
    <source>
        <dbReference type="ARBA" id="ARBA00022622"/>
    </source>
</evidence>
<evidence type="ECO:0000259" key="13">
    <source>
        <dbReference type="PROSITE" id="PS50213"/>
    </source>
</evidence>
<dbReference type="GO" id="GO:0005886">
    <property type="term" value="C:plasma membrane"/>
    <property type="evidence" value="ECO:0007669"/>
    <property type="project" value="UniProtKB-SubCell"/>
</dbReference>
<feature type="compositionally biased region" description="Low complexity" evidence="11">
    <location>
        <begin position="126"/>
        <end position="135"/>
    </location>
</feature>
<dbReference type="Proteomes" id="UP000026961">
    <property type="component" value="Chromosome 2"/>
</dbReference>
<dbReference type="STRING" id="40148.A0A0D9YRY1"/>
<keyword evidence="9" id="KW-0449">Lipoprotein</keyword>
<keyword evidence="5" id="KW-0732">Signal</keyword>
<evidence type="ECO:0000256" key="11">
    <source>
        <dbReference type="SAM" id="MobiDB-lite"/>
    </source>
</evidence>
<keyword evidence="12" id="KW-1133">Transmembrane helix</keyword>
<accession>A0A0D9YRY1</accession>
<keyword evidence="8" id="KW-0325">Glycoprotein</keyword>
<evidence type="ECO:0000256" key="7">
    <source>
        <dbReference type="ARBA" id="ARBA00023136"/>
    </source>
</evidence>
<feature type="compositionally biased region" description="Basic and acidic residues" evidence="11">
    <location>
        <begin position="1"/>
        <end position="62"/>
    </location>
</feature>
<dbReference type="PANTHER" id="PTHR32382">
    <property type="entry name" value="FASCICLIN-LIKE ARABINOGALACTAN PROTEIN"/>
    <property type="match status" value="1"/>
</dbReference>
<evidence type="ECO:0000256" key="10">
    <source>
        <dbReference type="ARBA" id="ARBA00024686"/>
    </source>
</evidence>
<dbReference type="InterPro" id="IPR033254">
    <property type="entry name" value="Plant_FLA"/>
</dbReference>
<feature type="compositionally biased region" description="Basic and acidic residues" evidence="11">
    <location>
        <begin position="109"/>
        <end position="118"/>
    </location>
</feature>
<feature type="region of interest" description="Disordered" evidence="11">
    <location>
        <begin position="1"/>
        <end position="137"/>
    </location>
</feature>
<dbReference type="InterPro" id="IPR000782">
    <property type="entry name" value="FAS1_domain"/>
</dbReference>
<organism evidence="14">
    <name type="scientific">Oryza glumipatula</name>
    <dbReference type="NCBI Taxonomy" id="40148"/>
    <lineage>
        <taxon>Eukaryota</taxon>
        <taxon>Viridiplantae</taxon>
        <taxon>Streptophyta</taxon>
        <taxon>Embryophyta</taxon>
        <taxon>Tracheophyta</taxon>
        <taxon>Spermatophyta</taxon>
        <taxon>Magnoliopsida</taxon>
        <taxon>Liliopsida</taxon>
        <taxon>Poales</taxon>
        <taxon>Poaceae</taxon>
        <taxon>BOP clade</taxon>
        <taxon>Oryzoideae</taxon>
        <taxon>Oryzeae</taxon>
        <taxon>Oryzinae</taxon>
        <taxon>Oryza</taxon>
    </lineage>
</organism>
<protein>
    <recommendedName>
        <fullName evidence="13">FAS1 domain-containing protein</fullName>
    </recommendedName>
</protein>
<dbReference type="GO" id="GO:0008380">
    <property type="term" value="P:RNA splicing"/>
    <property type="evidence" value="ECO:0007669"/>
    <property type="project" value="InterPro"/>
</dbReference>
<dbReference type="Pfam" id="PF08648">
    <property type="entry name" value="SNRNP27"/>
    <property type="match status" value="1"/>
</dbReference>
<evidence type="ECO:0000256" key="1">
    <source>
        <dbReference type="ARBA" id="ARBA00004609"/>
    </source>
</evidence>
<evidence type="ECO:0000256" key="3">
    <source>
        <dbReference type="ARBA" id="ARBA00022475"/>
    </source>
</evidence>
<evidence type="ECO:0000256" key="12">
    <source>
        <dbReference type="SAM" id="Phobius"/>
    </source>
</evidence>
<evidence type="ECO:0000256" key="5">
    <source>
        <dbReference type="ARBA" id="ARBA00022729"/>
    </source>
</evidence>
<feature type="region of interest" description="Disordered" evidence="11">
    <location>
        <begin position="378"/>
        <end position="467"/>
    </location>
</feature>
<feature type="compositionally biased region" description="Basic residues" evidence="11">
    <location>
        <begin position="73"/>
        <end position="86"/>
    </location>
</feature>
<dbReference type="Pfam" id="PF02469">
    <property type="entry name" value="Fasciclin"/>
    <property type="match status" value="1"/>
</dbReference>
<dbReference type="HOGENOM" id="CLU_543360_0_0_1"/>
<keyword evidence="4" id="KW-0336">GPI-anchor</keyword>
<dbReference type="PROSITE" id="PS50213">
    <property type="entry name" value="FAS1"/>
    <property type="match status" value="1"/>
</dbReference>
<reference evidence="14" key="2">
    <citation type="submission" date="2018-05" db="EMBL/GenBank/DDBJ databases">
        <title>OgluRS3 (Oryza glumaepatula Reference Sequence Version 3).</title>
        <authorList>
            <person name="Zhang J."/>
            <person name="Kudrna D."/>
            <person name="Lee S."/>
            <person name="Talag J."/>
            <person name="Welchert J."/>
            <person name="Wing R.A."/>
        </authorList>
    </citation>
    <scope>NUCLEOTIDE SEQUENCE [LARGE SCALE GENOMIC DNA]</scope>
</reference>
<dbReference type="AlphaFoldDB" id="A0A0D9YRY1"/>
<evidence type="ECO:0000313" key="14">
    <source>
        <dbReference type="EnsemblPlants" id="OGLUM02G15980.2"/>
    </source>
</evidence>
<dbReference type="SUPFAM" id="SSF82153">
    <property type="entry name" value="FAS1 domain"/>
    <property type="match status" value="1"/>
</dbReference>
<dbReference type="eggNOG" id="KOG3263">
    <property type="taxonomic scope" value="Eukaryota"/>
</dbReference>
<dbReference type="EnsemblPlants" id="OGLUM02G15980.2">
    <property type="protein sequence ID" value="OGLUM02G15980.2"/>
    <property type="gene ID" value="OGLUM02G15980"/>
</dbReference>
<keyword evidence="6" id="KW-0654">Proteoglycan</keyword>
<comment type="similarity">
    <text evidence="2">Belongs to the fasciclin-like AGP family.</text>
</comment>
<dbReference type="Gramene" id="OGLUM02G15980.2">
    <property type="protein sequence ID" value="OGLUM02G15980.2"/>
    <property type="gene ID" value="OGLUM02G15980"/>
</dbReference>
<keyword evidence="15" id="KW-1185">Reference proteome</keyword>
<keyword evidence="7 12" id="KW-0472">Membrane</keyword>
<evidence type="ECO:0000256" key="2">
    <source>
        <dbReference type="ARBA" id="ARBA00007843"/>
    </source>
</evidence>
<dbReference type="FunFam" id="2.30.180.10:FF:000015">
    <property type="entry name" value="Fasciclin-like arabinogalactan protein 3"/>
    <property type="match status" value="1"/>
</dbReference>
<dbReference type="GO" id="GO:0098552">
    <property type="term" value="C:side of membrane"/>
    <property type="evidence" value="ECO:0007669"/>
    <property type="project" value="UniProtKB-KW"/>
</dbReference>
<feature type="domain" description="FAS1" evidence="13">
    <location>
        <begin position="223"/>
        <end position="356"/>
    </location>
</feature>
<evidence type="ECO:0000313" key="15">
    <source>
        <dbReference type="Proteomes" id="UP000026961"/>
    </source>
</evidence>
<feature type="compositionally biased region" description="Low complexity" evidence="11">
    <location>
        <begin position="426"/>
        <end position="455"/>
    </location>
</feature>
<reference evidence="14" key="1">
    <citation type="submission" date="2015-04" db="UniProtKB">
        <authorList>
            <consortium name="EnsemblPlants"/>
        </authorList>
    </citation>
    <scope>IDENTIFICATION</scope>
</reference>
<evidence type="ECO:0000256" key="8">
    <source>
        <dbReference type="ARBA" id="ARBA00023180"/>
    </source>
</evidence>
<feature type="transmembrane region" description="Helical" evidence="12">
    <location>
        <begin position="205"/>
        <end position="224"/>
    </location>
</feature>
<dbReference type="PANTHER" id="PTHR32382:SF88">
    <property type="entry name" value="OS02G0461500 PROTEIN"/>
    <property type="match status" value="1"/>
</dbReference>
<dbReference type="InterPro" id="IPR013957">
    <property type="entry name" value="SNRNP27"/>
</dbReference>
<feature type="compositionally biased region" description="Low complexity" evidence="11">
    <location>
        <begin position="392"/>
        <end position="403"/>
    </location>
</feature>
<keyword evidence="12" id="KW-0812">Transmembrane</keyword>
<keyword evidence="3" id="KW-1003">Cell membrane</keyword>
<evidence type="ECO:0000256" key="6">
    <source>
        <dbReference type="ARBA" id="ARBA00022974"/>
    </source>
</evidence>
<comment type="subcellular location">
    <subcellularLocation>
        <location evidence="1">Cell membrane</location>
        <topology evidence="1">Lipid-anchor</topology>
        <topology evidence="1">GPI-anchor</topology>
    </subcellularLocation>
</comment>
<sequence>MSDRRRDREKPRDRDRERGRDGERDRELDRPRDRDHRDRDRDKERDRDRDRDRERRRGERDRKRSRSPSADRSHRRHSHSHSHRGRSSPSPDAGRHKRRRDGSPAAAATDHKDDKKPEAPVVPKSAAGDGVAPGDGDVDVEELEMMKMMGIPVGFDSTKGKHVPDADVSGVRVVTKRQPRQYMNRRGGSNQTMACKNASSSAMPLLLVAGTVVLALLASPAAAFNITRILGEFSDFSTFNHLLTQTKLADEINRRQTITVLALDNGAAGGVSSLPSDEQRKVLSVHVVLDYYDTEKLGGMKMKNRSAVLTTLFQSSGQATDRMGFLNYTKRSDGIMVFGSAEPGAQATSQMVKVVVTRPYNISVLQVSSPIVPPGIASVSNSNTGAPPPHPAKSSAPAPSPSKSKGKKSDAPAPGPSDDVDDDTAADAPGPAVDGPTADGPAADGPAADGPTEADAPAHDKGDVADAPSAAGRAVASSAGLGVVALVGLIFPSITAKNFSTCGRPAMR</sequence>
<name>A0A0D9YRY1_9ORYZ</name>